<dbReference type="PANTHER" id="PTHR12526">
    <property type="entry name" value="GLYCOSYLTRANSFERASE"/>
    <property type="match status" value="1"/>
</dbReference>
<evidence type="ECO:0000313" key="4">
    <source>
        <dbReference type="Proteomes" id="UP001165667"/>
    </source>
</evidence>
<evidence type="ECO:0000259" key="1">
    <source>
        <dbReference type="Pfam" id="PF00534"/>
    </source>
</evidence>
<dbReference type="Proteomes" id="UP001165667">
    <property type="component" value="Unassembled WGS sequence"/>
</dbReference>
<comment type="caution">
    <text evidence="3">The sequence shown here is derived from an EMBL/GenBank/DDBJ whole genome shotgun (WGS) entry which is preliminary data.</text>
</comment>
<dbReference type="GO" id="GO:0016757">
    <property type="term" value="F:glycosyltransferase activity"/>
    <property type="evidence" value="ECO:0007669"/>
    <property type="project" value="InterPro"/>
</dbReference>
<gene>
    <name evidence="3" type="ORF">M8523_13545</name>
</gene>
<dbReference type="CDD" id="cd03801">
    <property type="entry name" value="GT4_PimA-like"/>
    <property type="match status" value="1"/>
</dbReference>
<dbReference type="Pfam" id="PF00534">
    <property type="entry name" value="Glycos_transf_1"/>
    <property type="match status" value="1"/>
</dbReference>
<keyword evidence="4" id="KW-1185">Reference proteome</keyword>
<dbReference type="AlphaFoldDB" id="A0AA42CN52"/>
<dbReference type="Gene3D" id="3.40.50.2000">
    <property type="entry name" value="Glycogen Phosphorylase B"/>
    <property type="match status" value="2"/>
</dbReference>
<dbReference type="PANTHER" id="PTHR12526:SF630">
    <property type="entry name" value="GLYCOSYLTRANSFERASE"/>
    <property type="match status" value="1"/>
</dbReference>
<dbReference type="EMBL" id="JAMOIM010000008">
    <property type="protein sequence ID" value="MCW6509047.1"/>
    <property type="molecule type" value="Genomic_DNA"/>
</dbReference>
<name>A0AA42CN52_9HYPH</name>
<accession>A0AA42CN52</accession>
<protein>
    <submittedName>
        <fullName evidence="3">Glycosyltransferase family 4 protein</fullName>
    </submittedName>
</protein>
<reference evidence="3" key="1">
    <citation type="submission" date="2022-05" db="EMBL/GenBank/DDBJ databases">
        <authorList>
            <person name="Pankratov T."/>
        </authorList>
    </citation>
    <scope>NUCLEOTIDE SEQUENCE</scope>
    <source>
        <strain evidence="3">BP6-180914</strain>
    </source>
</reference>
<dbReference type="InterPro" id="IPR028098">
    <property type="entry name" value="Glyco_trans_4-like_N"/>
</dbReference>
<dbReference type="SUPFAM" id="SSF53756">
    <property type="entry name" value="UDP-Glycosyltransferase/glycogen phosphorylase"/>
    <property type="match status" value="1"/>
</dbReference>
<evidence type="ECO:0000313" key="3">
    <source>
        <dbReference type="EMBL" id="MCW6509047.1"/>
    </source>
</evidence>
<proteinExistence type="predicted"/>
<dbReference type="InterPro" id="IPR001296">
    <property type="entry name" value="Glyco_trans_1"/>
</dbReference>
<dbReference type="Pfam" id="PF13439">
    <property type="entry name" value="Glyco_transf_4"/>
    <property type="match status" value="1"/>
</dbReference>
<sequence>MRILHLIKHCEPSNGHVNVAVDLACLHVRAGHEVTFASAGGAYVDFLTANGIAHRRISSGWSPLSVAGAIADLVALCHAFRPDVIHAHMMSSAVLGFVASRLCRLPLVTTVHNSFDQHSDLMRLGDAVVAVSEAERRLLLSRGYSDRKLVTIYNGPVGSPREELIERRPRPVLATPCVITVAGLHARKGVHHLIAAFAATAAAYPEWHLNIIGEGPDRGKLETEVASLGLGARVHFVGAVMNPKPWLEQAQIFALASLAEPFGLVLVEARAAGCAVVATDVGGIPEVLAFGEAGHLVKAGDPEAMAHVLRELMGNPDQLCEWRRRSQKNVEAFAAGTTAGKYLALYQDLQIG</sequence>
<evidence type="ECO:0000259" key="2">
    <source>
        <dbReference type="Pfam" id="PF13439"/>
    </source>
</evidence>
<feature type="domain" description="Glycosyltransferase subfamily 4-like N-terminal" evidence="2">
    <location>
        <begin position="14"/>
        <end position="155"/>
    </location>
</feature>
<organism evidence="3 4">
    <name type="scientific">Lichenifustis flavocetrariae</name>
    <dbReference type="NCBI Taxonomy" id="2949735"/>
    <lineage>
        <taxon>Bacteria</taxon>
        <taxon>Pseudomonadati</taxon>
        <taxon>Pseudomonadota</taxon>
        <taxon>Alphaproteobacteria</taxon>
        <taxon>Hyphomicrobiales</taxon>
        <taxon>Lichenihabitantaceae</taxon>
        <taxon>Lichenifustis</taxon>
    </lineage>
</organism>
<feature type="domain" description="Glycosyl transferase family 1" evidence="1">
    <location>
        <begin position="175"/>
        <end position="327"/>
    </location>
</feature>
<dbReference type="RefSeq" id="WP_282585414.1">
    <property type="nucleotide sequence ID" value="NZ_JAMOIM010000008.1"/>
</dbReference>